<gene>
    <name evidence="1" type="ORF">S01H4_67183</name>
</gene>
<dbReference type="EMBL" id="BART01042093">
    <property type="protein sequence ID" value="GAH20493.1"/>
    <property type="molecule type" value="Genomic_DNA"/>
</dbReference>
<organism evidence="1">
    <name type="scientific">marine sediment metagenome</name>
    <dbReference type="NCBI Taxonomy" id="412755"/>
    <lineage>
        <taxon>unclassified sequences</taxon>
        <taxon>metagenomes</taxon>
        <taxon>ecological metagenomes</taxon>
    </lineage>
</organism>
<name>X1FIB2_9ZZZZ</name>
<sequence>HIPRRSFTRLSHQGQYLSLLLNTGPDDPDTCLSKTMCHLLRG</sequence>
<evidence type="ECO:0000313" key="1">
    <source>
        <dbReference type="EMBL" id="GAH20493.1"/>
    </source>
</evidence>
<comment type="caution">
    <text evidence="1">The sequence shown here is derived from an EMBL/GenBank/DDBJ whole genome shotgun (WGS) entry which is preliminary data.</text>
</comment>
<accession>X1FIB2</accession>
<feature type="non-terminal residue" evidence="1">
    <location>
        <position position="1"/>
    </location>
</feature>
<protein>
    <submittedName>
        <fullName evidence="1">Uncharacterized protein</fullName>
    </submittedName>
</protein>
<proteinExistence type="predicted"/>
<dbReference type="AlphaFoldDB" id="X1FIB2"/>
<feature type="non-terminal residue" evidence="1">
    <location>
        <position position="42"/>
    </location>
</feature>
<reference evidence="1" key="1">
    <citation type="journal article" date="2014" name="Front. Microbiol.">
        <title>High frequency of phylogenetically diverse reductive dehalogenase-homologous genes in deep subseafloor sedimentary metagenomes.</title>
        <authorList>
            <person name="Kawai M."/>
            <person name="Futagami T."/>
            <person name="Toyoda A."/>
            <person name="Takaki Y."/>
            <person name="Nishi S."/>
            <person name="Hori S."/>
            <person name="Arai W."/>
            <person name="Tsubouchi T."/>
            <person name="Morono Y."/>
            <person name="Uchiyama I."/>
            <person name="Ito T."/>
            <person name="Fujiyama A."/>
            <person name="Inagaki F."/>
            <person name="Takami H."/>
        </authorList>
    </citation>
    <scope>NUCLEOTIDE SEQUENCE</scope>
    <source>
        <strain evidence="1">Expedition CK06-06</strain>
    </source>
</reference>